<protein>
    <submittedName>
        <fullName evidence="1">Uncharacterized protein</fullName>
    </submittedName>
</protein>
<comment type="caution">
    <text evidence="1">The sequence shown here is derived from an EMBL/GenBank/DDBJ whole genome shotgun (WGS) entry which is preliminary data.</text>
</comment>
<proteinExistence type="predicted"/>
<feature type="non-terminal residue" evidence="1">
    <location>
        <position position="31"/>
    </location>
</feature>
<reference evidence="1" key="1">
    <citation type="journal article" date="2014" name="Front. Microbiol.">
        <title>High frequency of phylogenetically diverse reductive dehalogenase-homologous genes in deep subseafloor sedimentary metagenomes.</title>
        <authorList>
            <person name="Kawai M."/>
            <person name="Futagami T."/>
            <person name="Toyoda A."/>
            <person name="Takaki Y."/>
            <person name="Nishi S."/>
            <person name="Hori S."/>
            <person name="Arai W."/>
            <person name="Tsubouchi T."/>
            <person name="Morono Y."/>
            <person name="Uchiyama I."/>
            <person name="Ito T."/>
            <person name="Fujiyama A."/>
            <person name="Inagaki F."/>
            <person name="Takami H."/>
        </authorList>
    </citation>
    <scope>NUCLEOTIDE SEQUENCE</scope>
    <source>
        <strain evidence="1">Expedition CK06-06</strain>
    </source>
</reference>
<evidence type="ECO:0000313" key="1">
    <source>
        <dbReference type="EMBL" id="GAI64636.1"/>
    </source>
</evidence>
<feature type="non-terminal residue" evidence="1">
    <location>
        <position position="1"/>
    </location>
</feature>
<organism evidence="1">
    <name type="scientific">marine sediment metagenome</name>
    <dbReference type="NCBI Taxonomy" id="412755"/>
    <lineage>
        <taxon>unclassified sequences</taxon>
        <taxon>metagenomes</taxon>
        <taxon>ecological metagenomes</taxon>
    </lineage>
</organism>
<gene>
    <name evidence="1" type="ORF">S06H3_67158</name>
</gene>
<accession>X1RCA7</accession>
<sequence length="31" mass="3567">RDPEKNIALANDFGNKIMNYLKVLLEKFASN</sequence>
<dbReference type="EMBL" id="BARV01046293">
    <property type="protein sequence ID" value="GAI64636.1"/>
    <property type="molecule type" value="Genomic_DNA"/>
</dbReference>
<dbReference type="AlphaFoldDB" id="X1RCA7"/>
<name>X1RCA7_9ZZZZ</name>